<dbReference type="InterPro" id="IPR029055">
    <property type="entry name" value="Ntn_hydrolases_N"/>
</dbReference>
<comment type="catalytic activity">
    <reaction evidence="4">
        <text>L-aspartate + L-glutamine + ATP + H2O = L-asparagine + L-glutamate + AMP + diphosphate + H(+)</text>
        <dbReference type="Rhea" id="RHEA:12228"/>
        <dbReference type="ChEBI" id="CHEBI:15377"/>
        <dbReference type="ChEBI" id="CHEBI:15378"/>
        <dbReference type="ChEBI" id="CHEBI:29985"/>
        <dbReference type="ChEBI" id="CHEBI:29991"/>
        <dbReference type="ChEBI" id="CHEBI:30616"/>
        <dbReference type="ChEBI" id="CHEBI:33019"/>
        <dbReference type="ChEBI" id="CHEBI:58048"/>
        <dbReference type="ChEBI" id="CHEBI:58359"/>
        <dbReference type="ChEBI" id="CHEBI:456215"/>
        <dbReference type="EC" id="6.3.5.4"/>
    </reaction>
</comment>
<dbReference type="EC" id="6.3.5.4" evidence="2"/>
<dbReference type="PANTHER" id="PTHR43284">
    <property type="entry name" value="ASPARAGINE SYNTHETASE (GLUTAMINE-HYDROLYZING)"/>
    <property type="match status" value="1"/>
</dbReference>
<dbReference type="GO" id="GO:0006529">
    <property type="term" value="P:asparagine biosynthetic process"/>
    <property type="evidence" value="ECO:0007669"/>
    <property type="project" value="UniProtKB-KW"/>
</dbReference>
<protein>
    <recommendedName>
        <fullName evidence="2">asparagine synthase (glutamine-hydrolyzing)</fullName>
        <ecNumber evidence="2">6.3.5.4</ecNumber>
    </recommendedName>
</protein>
<evidence type="ECO:0000256" key="2">
    <source>
        <dbReference type="ARBA" id="ARBA00012737"/>
    </source>
</evidence>
<name>A0A5S9MA03_BACIA</name>
<proteinExistence type="predicted"/>
<dbReference type="GO" id="GO:0004066">
    <property type="term" value="F:asparagine synthase (glutamine-hydrolyzing) activity"/>
    <property type="evidence" value="ECO:0007669"/>
    <property type="project" value="UniProtKB-EC"/>
</dbReference>
<sequence>MIWDSERELLFAGRDRLGVKPFFYTERHHSFLFGSEIKALLAHPDIKAKVDYEGLSEIFGLGPSRTPGQGVFKGIKELRPAHALTFKKRRTARVEILECQKQGAYRLT</sequence>
<dbReference type="PANTHER" id="PTHR43284:SF1">
    <property type="entry name" value="ASPARAGINE SYNTHETASE"/>
    <property type="match status" value="1"/>
</dbReference>
<keyword evidence="3" id="KW-0028">Amino-acid biosynthesis</keyword>
<evidence type="ECO:0000256" key="1">
    <source>
        <dbReference type="ARBA" id="ARBA00005187"/>
    </source>
</evidence>
<evidence type="ECO:0000256" key="3">
    <source>
        <dbReference type="ARBA" id="ARBA00022888"/>
    </source>
</evidence>
<evidence type="ECO:0000256" key="4">
    <source>
        <dbReference type="ARBA" id="ARBA00048741"/>
    </source>
</evidence>
<evidence type="ECO:0000259" key="5">
    <source>
        <dbReference type="PROSITE" id="PS51278"/>
    </source>
</evidence>
<reference evidence="6 7" key="1">
    <citation type="submission" date="2019-12" db="EMBL/GenBank/DDBJ databases">
        <title>Full genome sequence of a Bacillus safensis strain isolated from commercially available natto in Indonesia.</title>
        <authorList>
            <person name="Yoshida M."/>
            <person name="Uomi M."/>
            <person name="Waturangi D."/>
            <person name="Ekaputri J.J."/>
            <person name="Setiamarga D.H.E."/>
        </authorList>
    </citation>
    <scope>NUCLEOTIDE SEQUENCE [LARGE SCALE GENOMIC DNA]</scope>
    <source>
        <strain evidence="6 7">IDN1</strain>
    </source>
</reference>
<feature type="domain" description="Glutamine amidotransferase type-2" evidence="5">
    <location>
        <begin position="1"/>
        <end position="89"/>
    </location>
</feature>
<organism evidence="6 7">
    <name type="scientific">Bacillus safensis</name>
    <dbReference type="NCBI Taxonomy" id="561879"/>
    <lineage>
        <taxon>Bacteria</taxon>
        <taxon>Bacillati</taxon>
        <taxon>Bacillota</taxon>
        <taxon>Bacilli</taxon>
        <taxon>Bacillales</taxon>
        <taxon>Bacillaceae</taxon>
        <taxon>Bacillus</taxon>
    </lineage>
</organism>
<dbReference type="PROSITE" id="PS51278">
    <property type="entry name" value="GATASE_TYPE_2"/>
    <property type="match status" value="1"/>
</dbReference>
<evidence type="ECO:0000313" key="7">
    <source>
        <dbReference type="Proteomes" id="UP000464658"/>
    </source>
</evidence>
<comment type="pathway">
    <text evidence="1">Amino-acid biosynthesis; L-asparagine biosynthesis; L-asparagine from L-aspartate (L-Gln route): step 1/1.</text>
</comment>
<dbReference type="SUPFAM" id="SSF56235">
    <property type="entry name" value="N-terminal nucleophile aminohydrolases (Ntn hydrolases)"/>
    <property type="match status" value="1"/>
</dbReference>
<accession>A0A5S9MA03</accession>
<evidence type="ECO:0000313" key="6">
    <source>
        <dbReference type="EMBL" id="BBP88366.1"/>
    </source>
</evidence>
<dbReference type="EMBL" id="AP021906">
    <property type="protein sequence ID" value="BBP88366.1"/>
    <property type="molecule type" value="Genomic_DNA"/>
</dbReference>
<dbReference type="Pfam" id="PF13537">
    <property type="entry name" value="GATase_7"/>
    <property type="match status" value="1"/>
</dbReference>
<dbReference type="InterPro" id="IPR017932">
    <property type="entry name" value="GATase_2_dom"/>
</dbReference>
<gene>
    <name evidence="6" type="ORF">BsIDN1_19840</name>
</gene>
<dbReference type="AlphaFoldDB" id="A0A5S9MA03"/>
<dbReference type="Gene3D" id="3.60.20.10">
    <property type="entry name" value="Glutamine Phosphoribosylpyrophosphate, subunit 1, domain 1"/>
    <property type="match status" value="1"/>
</dbReference>
<dbReference type="Proteomes" id="UP000464658">
    <property type="component" value="Chromosome"/>
</dbReference>
<dbReference type="GO" id="GO:0005829">
    <property type="term" value="C:cytosol"/>
    <property type="evidence" value="ECO:0007669"/>
    <property type="project" value="TreeGrafter"/>
</dbReference>
<dbReference type="InterPro" id="IPR051786">
    <property type="entry name" value="ASN_synthetase/amidase"/>
</dbReference>
<keyword evidence="3" id="KW-0061">Asparagine biosynthesis</keyword>